<feature type="transmembrane region" description="Helical" evidence="4">
    <location>
        <begin position="288"/>
        <end position="309"/>
    </location>
</feature>
<comment type="subcellular location">
    <subcellularLocation>
        <location evidence="1">Membrane</location>
        <topology evidence="1">Multi-pass membrane protein</topology>
    </subcellularLocation>
</comment>
<dbReference type="InterPro" id="IPR050327">
    <property type="entry name" value="Proton-linked_MCT"/>
</dbReference>
<feature type="transmembrane region" description="Helical" evidence="4">
    <location>
        <begin position="88"/>
        <end position="109"/>
    </location>
</feature>
<evidence type="ECO:0000256" key="1">
    <source>
        <dbReference type="ARBA" id="ARBA00004141"/>
    </source>
</evidence>
<feature type="transmembrane region" description="Helical" evidence="4">
    <location>
        <begin position="174"/>
        <end position="194"/>
    </location>
</feature>
<feature type="compositionally biased region" description="Basic and acidic residues" evidence="3">
    <location>
        <begin position="1"/>
        <end position="22"/>
    </location>
</feature>
<feature type="transmembrane region" description="Helical" evidence="4">
    <location>
        <begin position="249"/>
        <end position="276"/>
    </location>
</feature>
<dbReference type="InterPro" id="IPR020846">
    <property type="entry name" value="MFS_dom"/>
</dbReference>
<keyword evidence="4" id="KW-0812">Transmembrane</keyword>
<evidence type="ECO:0000256" key="4">
    <source>
        <dbReference type="SAM" id="Phobius"/>
    </source>
</evidence>
<dbReference type="PANTHER" id="PTHR11360:SF252">
    <property type="entry name" value="MAJOR FACILITATOR SUPERFAMILY (MFS) PROFILE DOMAIN-CONTAINING PROTEIN-RELATED"/>
    <property type="match status" value="1"/>
</dbReference>
<evidence type="ECO:0000259" key="5">
    <source>
        <dbReference type="PROSITE" id="PS50850"/>
    </source>
</evidence>
<dbReference type="SUPFAM" id="SSF103473">
    <property type="entry name" value="MFS general substrate transporter"/>
    <property type="match status" value="1"/>
</dbReference>
<feature type="transmembrane region" description="Helical" evidence="4">
    <location>
        <begin position="48"/>
        <end position="76"/>
    </location>
</feature>
<accession>A0A316VAV0</accession>
<dbReference type="RefSeq" id="XP_025352967.1">
    <property type="nucleotide sequence ID" value="XM_025496718.1"/>
</dbReference>
<reference evidence="6 7" key="1">
    <citation type="journal article" date="2018" name="Mol. Biol. Evol.">
        <title>Broad Genomic Sampling Reveals a Smut Pathogenic Ancestry of the Fungal Clade Ustilaginomycotina.</title>
        <authorList>
            <person name="Kijpornyongpan T."/>
            <person name="Mondo S.J."/>
            <person name="Barry K."/>
            <person name="Sandor L."/>
            <person name="Lee J."/>
            <person name="Lipzen A."/>
            <person name="Pangilinan J."/>
            <person name="LaButti K."/>
            <person name="Hainaut M."/>
            <person name="Henrissat B."/>
            <person name="Grigoriev I.V."/>
            <person name="Spatafora J.W."/>
            <person name="Aime M.C."/>
        </authorList>
    </citation>
    <scope>NUCLEOTIDE SEQUENCE [LARGE SCALE GENOMIC DNA]</scope>
    <source>
        <strain evidence="6 7">MCA 3882</strain>
    </source>
</reference>
<protein>
    <submittedName>
        <fullName evidence="6">MFS general substrate transporter</fullName>
    </submittedName>
</protein>
<keyword evidence="4" id="KW-0472">Membrane</keyword>
<feature type="transmembrane region" description="Helical" evidence="4">
    <location>
        <begin position="142"/>
        <end position="162"/>
    </location>
</feature>
<feature type="region of interest" description="Disordered" evidence="3">
    <location>
        <begin position="1"/>
        <end position="41"/>
    </location>
</feature>
<gene>
    <name evidence="6" type="ORF">FA14DRAFT_125765</name>
</gene>
<evidence type="ECO:0000256" key="3">
    <source>
        <dbReference type="SAM" id="MobiDB-lite"/>
    </source>
</evidence>
<feature type="transmembrane region" description="Helical" evidence="4">
    <location>
        <begin position="383"/>
        <end position="405"/>
    </location>
</feature>
<dbReference type="Pfam" id="PF07690">
    <property type="entry name" value="MFS_1"/>
    <property type="match status" value="1"/>
</dbReference>
<dbReference type="GO" id="GO:0016020">
    <property type="term" value="C:membrane"/>
    <property type="evidence" value="ECO:0007669"/>
    <property type="project" value="UniProtKB-SubCell"/>
</dbReference>
<sequence>MAETGKEGELTLTSSRDEKITHEQPAGEDPTPKATPTPNPVPDGGTTAWLTVLGCFLAFLASFGFVTGFGVFQAYYESVLPGRSSDDISWIGSFQLWCITGMAIPSVILNAHVGPHCTLAIGTFFTVFGVMMASISKKYYQFLLSHGVCTGIGIGLTFLPIVGLPNQWFSKKRGLAVGIALGGSSVGGVIWPVMVNQMINHDGVGYPWTMRAIGFIQLATMGTAIALIRSNVPRNKAVKLSSFHTPLMMAVKSVGVVTFAFALLLHFFGIYIPYFYASVYAQAIGASSYTAFYVSAVLNAATFFGRFVMGSLSDKFGHGNTLLLTVFISSMLAFAWQGVKSNAGIFVWVIFYGWFSGASVSMQSPAIIPLVPEPKLRLMGPYIAILCQFSSFGSLGGPPIAGRLLRNRLGSHPDLLTTPEDFHPMMWFTGTILLAAGILYYLARLTYQRNFLAKA</sequence>
<dbReference type="PROSITE" id="PS50850">
    <property type="entry name" value="MFS"/>
    <property type="match status" value="1"/>
</dbReference>
<dbReference type="PANTHER" id="PTHR11360">
    <property type="entry name" value="MONOCARBOXYLATE TRANSPORTER"/>
    <property type="match status" value="1"/>
</dbReference>
<name>A0A316VAV0_9BASI</name>
<feature type="transmembrane region" description="Helical" evidence="4">
    <location>
        <begin position="345"/>
        <end position="371"/>
    </location>
</feature>
<feature type="transmembrane region" description="Helical" evidence="4">
    <location>
        <begin position="321"/>
        <end position="339"/>
    </location>
</feature>
<dbReference type="InterPro" id="IPR011701">
    <property type="entry name" value="MFS"/>
</dbReference>
<dbReference type="Proteomes" id="UP000245771">
    <property type="component" value="Unassembled WGS sequence"/>
</dbReference>
<evidence type="ECO:0000256" key="2">
    <source>
        <dbReference type="ARBA" id="ARBA00006727"/>
    </source>
</evidence>
<feature type="transmembrane region" description="Helical" evidence="4">
    <location>
        <begin position="116"/>
        <end position="136"/>
    </location>
</feature>
<dbReference type="EMBL" id="KZ819605">
    <property type="protein sequence ID" value="PWN32665.1"/>
    <property type="molecule type" value="Genomic_DNA"/>
</dbReference>
<dbReference type="GO" id="GO:0022857">
    <property type="term" value="F:transmembrane transporter activity"/>
    <property type="evidence" value="ECO:0007669"/>
    <property type="project" value="InterPro"/>
</dbReference>
<dbReference type="GeneID" id="37018499"/>
<feature type="transmembrane region" description="Helical" evidence="4">
    <location>
        <begin position="425"/>
        <end position="443"/>
    </location>
</feature>
<dbReference type="AlphaFoldDB" id="A0A316VAV0"/>
<dbReference type="InterPro" id="IPR036259">
    <property type="entry name" value="MFS_trans_sf"/>
</dbReference>
<feature type="domain" description="Major facilitator superfamily (MFS) profile" evidence="5">
    <location>
        <begin position="255"/>
        <end position="455"/>
    </location>
</feature>
<proteinExistence type="inferred from homology"/>
<feature type="transmembrane region" description="Helical" evidence="4">
    <location>
        <begin position="206"/>
        <end position="228"/>
    </location>
</feature>
<comment type="similarity">
    <text evidence="2">Belongs to the major facilitator superfamily. Monocarboxylate porter (TC 2.A.1.13) family.</text>
</comment>
<evidence type="ECO:0000313" key="7">
    <source>
        <dbReference type="Proteomes" id="UP000245771"/>
    </source>
</evidence>
<dbReference type="Gene3D" id="1.20.1250.20">
    <property type="entry name" value="MFS general substrate transporter like domains"/>
    <property type="match status" value="2"/>
</dbReference>
<evidence type="ECO:0000313" key="6">
    <source>
        <dbReference type="EMBL" id="PWN32665.1"/>
    </source>
</evidence>
<dbReference type="OrthoDB" id="6499973at2759"/>
<dbReference type="InParanoid" id="A0A316VAV0"/>
<keyword evidence="4" id="KW-1133">Transmembrane helix</keyword>
<keyword evidence="7" id="KW-1185">Reference proteome</keyword>
<organism evidence="6 7">
    <name type="scientific">Meira miltonrushii</name>
    <dbReference type="NCBI Taxonomy" id="1280837"/>
    <lineage>
        <taxon>Eukaryota</taxon>
        <taxon>Fungi</taxon>
        <taxon>Dikarya</taxon>
        <taxon>Basidiomycota</taxon>
        <taxon>Ustilaginomycotina</taxon>
        <taxon>Exobasidiomycetes</taxon>
        <taxon>Exobasidiales</taxon>
        <taxon>Brachybasidiaceae</taxon>
        <taxon>Meira</taxon>
    </lineage>
</organism>